<dbReference type="RefSeq" id="WP_188606781.1">
    <property type="nucleotide sequence ID" value="NZ_BMIC01000007.1"/>
</dbReference>
<proteinExistence type="predicted"/>
<organism evidence="1 2">
    <name type="scientific">Aquaticitalea lipolytica</name>
    <dbReference type="NCBI Taxonomy" id="1247562"/>
    <lineage>
        <taxon>Bacteria</taxon>
        <taxon>Pseudomonadati</taxon>
        <taxon>Bacteroidota</taxon>
        <taxon>Flavobacteriia</taxon>
        <taxon>Flavobacteriales</taxon>
        <taxon>Flavobacteriaceae</taxon>
        <taxon>Aquaticitalea</taxon>
    </lineage>
</organism>
<dbReference type="InterPro" id="IPR034660">
    <property type="entry name" value="DinB/YfiT-like"/>
</dbReference>
<dbReference type="Gene3D" id="1.20.120.450">
    <property type="entry name" value="dinb family like domain"/>
    <property type="match status" value="1"/>
</dbReference>
<protein>
    <recommendedName>
        <fullName evidence="3">DUF1572 domain-containing protein</fullName>
    </recommendedName>
</protein>
<sequence length="158" mass="18532">METSNQLANRFREVFLNGTWIANTNYKDQLSGLNWKQAITKIGSLNSILALTYHINYYVAGVLQVFEGRNLDIRDKYSFDFPDIKSEEEWNELLNDLLSNAEKFASHIELMPNEKLENNFVDKKYGSYRRNIEGMIEHSYYHLGQISLIKKMILKLDN</sequence>
<comment type="caution">
    <text evidence="1">The sequence shown here is derived from an EMBL/GenBank/DDBJ whole genome shotgun (WGS) entry which is preliminary data.</text>
</comment>
<evidence type="ECO:0000313" key="2">
    <source>
        <dbReference type="Proteomes" id="UP000598120"/>
    </source>
</evidence>
<accession>A0A8J2TRV3</accession>
<evidence type="ECO:0000313" key="1">
    <source>
        <dbReference type="EMBL" id="GFZ92613.1"/>
    </source>
</evidence>
<dbReference type="AlphaFoldDB" id="A0A8J2TRV3"/>
<name>A0A8J2TRV3_9FLAO</name>
<reference evidence="1 2" key="1">
    <citation type="journal article" date="2014" name="Int. J. Syst. Evol. Microbiol.">
        <title>Complete genome sequence of Corynebacterium casei LMG S-19264T (=DSM 44701T), isolated from a smear-ripened cheese.</title>
        <authorList>
            <consortium name="US DOE Joint Genome Institute (JGI-PGF)"/>
            <person name="Walter F."/>
            <person name="Albersmeier A."/>
            <person name="Kalinowski J."/>
            <person name="Ruckert C."/>
        </authorList>
    </citation>
    <scope>NUCLEOTIDE SEQUENCE [LARGE SCALE GENOMIC DNA]</scope>
    <source>
        <strain evidence="1 2">CGMCC 1.15295</strain>
    </source>
</reference>
<keyword evidence="2" id="KW-1185">Reference proteome</keyword>
<dbReference type="SUPFAM" id="SSF109854">
    <property type="entry name" value="DinB/YfiT-like putative metalloenzymes"/>
    <property type="match status" value="1"/>
</dbReference>
<evidence type="ECO:0008006" key="3">
    <source>
        <dbReference type="Google" id="ProtNLM"/>
    </source>
</evidence>
<dbReference type="Proteomes" id="UP000598120">
    <property type="component" value="Unassembled WGS sequence"/>
</dbReference>
<gene>
    <name evidence="1" type="ORF">GCM10011531_25490</name>
</gene>
<dbReference type="EMBL" id="BMIC01000007">
    <property type="protein sequence ID" value="GFZ92613.1"/>
    <property type="molecule type" value="Genomic_DNA"/>
</dbReference>